<dbReference type="AlphaFoldDB" id="A0A9Q1Q825"/>
<keyword evidence="2" id="KW-1185">Reference proteome</keyword>
<accession>A0A9Q1Q825</accession>
<proteinExistence type="predicted"/>
<dbReference type="EMBL" id="JAKOGI010000655">
    <property type="protein sequence ID" value="KAJ8431909.1"/>
    <property type="molecule type" value="Genomic_DNA"/>
</dbReference>
<sequence length="181" mass="21042">MELTNEKEVLEFEEKNDLKAKQIVFCLIGKLHTKNSFNIRAMNSTFKNVWKLARSIPSLANSTGKCVSADEENLFGADKYYMAGMDIDKRLSRGINRKIYGKLFWFDIRHTFATLGKLGHIYKGCKLYNENSPQEALTYSPKLRASLIKSIRRGWQIKKLEKKWLIHAFWESRKSGKARCL</sequence>
<protein>
    <submittedName>
        <fullName evidence="1">Uncharacterized protein</fullName>
    </submittedName>
</protein>
<comment type="caution">
    <text evidence="1">The sequence shown here is derived from an EMBL/GenBank/DDBJ whole genome shotgun (WGS) entry which is preliminary data.</text>
</comment>
<dbReference type="Proteomes" id="UP001153076">
    <property type="component" value="Unassembled WGS sequence"/>
</dbReference>
<organism evidence="1 2">
    <name type="scientific">Carnegiea gigantea</name>
    <dbReference type="NCBI Taxonomy" id="171969"/>
    <lineage>
        <taxon>Eukaryota</taxon>
        <taxon>Viridiplantae</taxon>
        <taxon>Streptophyta</taxon>
        <taxon>Embryophyta</taxon>
        <taxon>Tracheophyta</taxon>
        <taxon>Spermatophyta</taxon>
        <taxon>Magnoliopsida</taxon>
        <taxon>eudicotyledons</taxon>
        <taxon>Gunneridae</taxon>
        <taxon>Pentapetalae</taxon>
        <taxon>Caryophyllales</taxon>
        <taxon>Cactineae</taxon>
        <taxon>Cactaceae</taxon>
        <taxon>Cactoideae</taxon>
        <taxon>Echinocereeae</taxon>
        <taxon>Carnegiea</taxon>
    </lineage>
</organism>
<reference evidence="1" key="1">
    <citation type="submission" date="2022-04" db="EMBL/GenBank/DDBJ databases">
        <title>Carnegiea gigantea Genome sequencing and assembly v2.</title>
        <authorList>
            <person name="Copetti D."/>
            <person name="Sanderson M.J."/>
            <person name="Burquez A."/>
            <person name="Wojciechowski M.F."/>
        </authorList>
    </citation>
    <scope>NUCLEOTIDE SEQUENCE</scope>
    <source>
        <strain evidence="1">SGP5-SGP5p</strain>
        <tissue evidence="1">Aerial part</tissue>
    </source>
</reference>
<gene>
    <name evidence="1" type="ORF">Cgig2_013657</name>
</gene>
<evidence type="ECO:0000313" key="1">
    <source>
        <dbReference type="EMBL" id="KAJ8431909.1"/>
    </source>
</evidence>
<evidence type="ECO:0000313" key="2">
    <source>
        <dbReference type="Proteomes" id="UP001153076"/>
    </source>
</evidence>
<name>A0A9Q1Q825_9CARY</name>